<dbReference type="Pfam" id="PF10294">
    <property type="entry name" value="Methyltransf_16"/>
    <property type="match status" value="1"/>
</dbReference>
<keyword evidence="12" id="KW-1185">Reference proteome</keyword>
<protein>
    <recommendedName>
        <fullName evidence="8">L-2-hydroxyglutarate dehydrogenase, mitochondrial</fullName>
        <ecNumber evidence="7">1.1.99.2</ecNumber>
    </recommendedName>
</protein>
<dbReference type="InterPro" id="IPR019410">
    <property type="entry name" value="Methyltransf_16"/>
</dbReference>
<evidence type="ECO:0000256" key="4">
    <source>
        <dbReference type="ARBA" id="ARBA00023002"/>
    </source>
</evidence>
<dbReference type="Gene3D" id="3.30.9.10">
    <property type="entry name" value="D-Amino Acid Oxidase, subunit A, domain 2"/>
    <property type="match status" value="1"/>
</dbReference>
<dbReference type="Pfam" id="PF01266">
    <property type="entry name" value="DAO"/>
    <property type="match status" value="1"/>
</dbReference>
<feature type="region of interest" description="Disordered" evidence="9">
    <location>
        <begin position="1"/>
        <end position="89"/>
    </location>
</feature>
<evidence type="ECO:0000256" key="1">
    <source>
        <dbReference type="ARBA" id="ARBA00001974"/>
    </source>
</evidence>
<evidence type="ECO:0000256" key="9">
    <source>
        <dbReference type="SAM" id="MobiDB-lite"/>
    </source>
</evidence>
<dbReference type="InterPro" id="IPR035917">
    <property type="entry name" value="YjbQ-like_sf"/>
</dbReference>
<evidence type="ECO:0000259" key="10">
    <source>
        <dbReference type="Pfam" id="PF01266"/>
    </source>
</evidence>
<evidence type="ECO:0000256" key="8">
    <source>
        <dbReference type="ARBA" id="ARBA00041137"/>
    </source>
</evidence>
<sequence length="944" mass="105990">MDKARHQCNTEDTDNNKTNADDDNNDINNNTDHRHKRQRTTTEIMTTNENRSDQVEHKDDHDDEDQTHEDDTVLSEVHIHPNNGPVDRRTITSTFFLSRKGQPILNCQQDNSSDNSNENSHLKEQDDDEDKNEDEHEEEPDHWDYSVEIKHTMGTDLRGVGSQVWMGCFLLIDWIVHIQEQLNGTTVLELGAGTGLASIAANILIDVDRLYCTDYDNDILQNCMANVGLNCFADENVMTRRLNWLMDDPMEPIKDNLKPDPFGWSSQEHQDWKDNGAFIIAADVVYDDTLTNALVDCLEKLLSEPLPISHPRHYIGRVAYMTMEKRYNFSLDQLAVVAQAYEYFKIRIGRSSLIEAEEIDTSTLTRHCDYDRNKELIRLPAKQRGCHLVTREIEKQLPELKQFSVGMANIFLQHTSASLTLNENADPDVRVDMEMALNKIAPENMPFIHTDEGPDDMPGHLKSSLMGVSLNIPITKGRLNLGMWQGIWLCEHRNHASGRRIVVTMQGEKNQKTWTTTQFDKQFSSVTALDYEYEVDHLVIGAGVVGLAIAERLAARGGGSTLLVDKNEAVGQETSSRNSEVIHAGLYYPPDSLKTKLCIRGNEMMYDLCERYNVEHQQITKWVVGQTESDLEYLENLSKKADKLLPRTKRMPGPPTFLLSQEEMRVQEPFVKGKVALVSPRTGIVDVHGLMQLLETRVQDHGGDLVLQCEVRGLEKLASGGFKVLMDTPAGPVAVKAATVINSAGLHSDKVYNMLQWPSVLPTATATETLARDHSGLKDASLADLNPTNFESPLPPLKLHYCKGHYYGYSGKALVSRLIYPVPDKNLTGLGTHLTLDLAGRMRFGPDVLYVDDPYDYSINPLAVGSTSSMKTVSQVIQTYLPSIKSSSLYADYAGIRPKLAGPGEPFRDFIIHHHDGFVNLMGIESPGLTSSLAIAEYVETLLY</sequence>
<dbReference type="GO" id="GO:0047545">
    <property type="term" value="F:(S)-2-hydroxyglutarate dehydrogenase activity"/>
    <property type="evidence" value="ECO:0007669"/>
    <property type="project" value="UniProtKB-EC"/>
</dbReference>
<comment type="cofactor">
    <cofactor evidence="1">
        <name>FAD</name>
        <dbReference type="ChEBI" id="CHEBI:57692"/>
    </cofactor>
</comment>
<feature type="compositionally biased region" description="Acidic residues" evidence="9">
    <location>
        <begin position="125"/>
        <end position="141"/>
    </location>
</feature>
<proteinExistence type="inferred from homology"/>
<feature type="region of interest" description="Disordered" evidence="9">
    <location>
        <begin position="102"/>
        <end position="146"/>
    </location>
</feature>
<feature type="compositionally biased region" description="Basic and acidic residues" evidence="9">
    <location>
        <begin position="50"/>
        <end position="60"/>
    </location>
</feature>
<comment type="catalytic activity">
    <reaction evidence="5">
        <text>(S)-2-hydroxyglutarate + A = 2-oxoglutarate + AH2</text>
        <dbReference type="Rhea" id="RHEA:21252"/>
        <dbReference type="ChEBI" id="CHEBI:13193"/>
        <dbReference type="ChEBI" id="CHEBI:16782"/>
        <dbReference type="ChEBI" id="CHEBI:16810"/>
        <dbReference type="ChEBI" id="CHEBI:17499"/>
        <dbReference type="EC" id="1.1.99.2"/>
    </reaction>
</comment>
<dbReference type="PANTHER" id="PTHR43104:SF4">
    <property type="entry name" value="L-2-HYDROXYGLUTARATE DEHYDROGENASE, MITOCHONDRIAL"/>
    <property type="match status" value="1"/>
</dbReference>
<gene>
    <name evidence="11" type="ORF">BG015_001730</name>
</gene>
<reference evidence="11" key="1">
    <citation type="journal article" date="2020" name="Fungal Divers.">
        <title>Resolving the Mortierellaceae phylogeny through synthesis of multi-gene phylogenetics and phylogenomics.</title>
        <authorList>
            <person name="Vandepol N."/>
            <person name="Liber J."/>
            <person name="Desiro A."/>
            <person name="Na H."/>
            <person name="Kennedy M."/>
            <person name="Barry K."/>
            <person name="Grigoriev I.V."/>
            <person name="Miller A.N."/>
            <person name="O'Donnell K."/>
            <person name="Stajich J.E."/>
            <person name="Bonito G."/>
        </authorList>
    </citation>
    <scope>NUCLEOTIDE SEQUENCE</scope>
    <source>
        <strain evidence="11">NRRL 6426</strain>
    </source>
</reference>
<evidence type="ECO:0000256" key="6">
    <source>
        <dbReference type="ARBA" id="ARBA00037941"/>
    </source>
</evidence>
<evidence type="ECO:0000256" key="3">
    <source>
        <dbReference type="ARBA" id="ARBA00022827"/>
    </source>
</evidence>
<dbReference type="InterPro" id="IPR001602">
    <property type="entry name" value="UPF0047_YjbQ-like"/>
</dbReference>
<feature type="domain" description="FAD dependent oxidoreductase" evidence="10">
    <location>
        <begin position="536"/>
        <end position="939"/>
    </location>
</feature>
<dbReference type="SUPFAM" id="SSF51905">
    <property type="entry name" value="FAD/NAD(P)-binding domain"/>
    <property type="match status" value="1"/>
</dbReference>
<dbReference type="EC" id="1.1.99.2" evidence="7"/>
<dbReference type="Proteomes" id="UP000748756">
    <property type="component" value="Unassembled WGS sequence"/>
</dbReference>
<dbReference type="InterPro" id="IPR006076">
    <property type="entry name" value="FAD-dep_OxRdtase"/>
</dbReference>
<keyword evidence="4" id="KW-0560">Oxidoreductase</keyword>
<dbReference type="Gene3D" id="3.50.50.60">
    <property type="entry name" value="FAD/NAD(P)-binding domain"/>
    <property type="match status" value="1"/>
</dbReference>
<dbReference type="NCBIfam" id="TIGR00149">
    <property type="entry name" value="TIGR00149_YjbQ"/>
    <property type="match status" value="1"/>
</dbReference>
<dbReference type="Gene3D" id="3.40.50.150">
    <property type="entry name" value="Vaccinia Virus protein VP39"/>
    <property type="match status" value="1"/>
</dbReference>
<dbReference type="InterPro" id="IPR036188">
    <property type="entry name" value="FAD/NAD-bd_sf"/>
</dbReference>
<organism evidence="11 12">
    <name type="scientific">Linnemannia schmuckeri</name>
    <dbReference type="NCBI Taxonomy" id="64567"/>
    <lineage>
        <taxon>Eukaryota</taxon>
        <taxon>Fungi</taxon>
        <taxon>Fungi incertae sedis</taxon>
        <taxon>Mucoromycota</taxon>
        <taxon>Mortierellomycotina</taxon>
        <taxon>Mortierellomycetes</taxon>
        <taxon>Mortierellales</taxon>
        <taxon>Mortierellaceae</taxon>
        <taxon>Linnemannia</taxon>
    </lineage>
</organism>
<comment type="caution">
    <text evidence="11">The sequence shown here is derived from an EMBL/GenBank/DDBJ whole genome shotgun (WGS) entry which is preliminary data.</text>
</comment>
<dbReference type="PANTHER" id="PTHR43104">
    <property type="entry name" value="L-2-HYDROXYGLUTARATE DEHYDROGENASE, MITOCHONDRIAL"/>
    <property type="match status" value="1"/>
</dbReference>
<evidence type="ECO:0000256" key="5">
    <source>
        <dbReference type="ARBA" id="ARBA00036066"/>
    </source>
</evidence>
<dbReference type="SUPFAM" id="SSF53335">
    <property type="entry name" value="S-adenosyl-L-methionine-dependent methyltransferases"/>
    <property type="match status" value="1"/>
</dbReference>
<dbReference type="OrthoDB" id="498204at2759"/>
<keyword evidence="2" id="KW-0285">Flavoprotein</keyword>
<dbReference type="Gene3D" id="2.60.120.460">
    <property type="entry name" value="YjbQ-like"/>
    <property type="match status" value="1"/>
</dbReference>
<feature type="compositionally biased region" description="Low complexity" evidence="9">
    <location>
        <begin position="110"/>
        <end position="119"/>
    </location>
</feature>
<comment type="similarity">
    <text evidence="6">Belongs to the L2HGDH family.</text>
</comment>
<dbReference type="Pfam" id="PF01894">
    <property type="entry name" value="YjbQ"/>
    <property type="match status" value="1"/>
</dbReference>
<evidence type="ECO:0000256" key="2">
    <source>
        <dbReference type="ARBA" id="ARBA00022630"/>
    </source>
</evidence>
<evidence type="ECO:0000313" key="11">
    <source>
        <dbReference type="EMBL" id="KAF9154154.1"/>
    </source>
</evidence>
<accession>A0A9P5S3S1</accession>
<keyword evidence="3" id="KW-0274">FAD</keyword>
<dbReference type="AlphaFoldDB" id="A0A9P5S3S1"/>
<dbReference type="SUPFAM" id="SSF111038">
    <property type="entry name" value="YjbQ-like"/>
    <property type="match status" value="1"/>
</dbReference>
<dbReference type="InterPro" id="IPR029063">
    <property type="entry name" value="SAM-dependent_MTases_sf"/>
</dbReference>
<evidence type="ECO:0000313" key="12">
    <source>
        <dbReference type="Proteomes" id="UP000748756"/>
    </source>
</evidence>
<name>A0A9P5S3S1_9FUNG</name>
<dbReference type="EMBL" id="JAAAUQ010000132">
    <property type="protein sequence ID" value="KAF9154154.1"/>
    <property type="molecule type" value="Genomic_DNA"/>
</dbReference>
<evidence type="ECO:0000256" key="7">
    <source>
        <dbReference type="ARBA" id="ARBA00038878"/>
    </source>
</evidence>